<accession>A0A9D2FIW9</accession>
<organism evidence="1 2">
    <name type="scientific">Candidatus Gemmiger avistercoris</name>
    <dbReference type="NCBI Taxonomy" id="2838606"/>
    <lineage>
        <taxon>Bacteria</taxon>
        <taxon>Bacillati</taxon>
        <taxon>Bacillota</taxon>
        <taxon>Clostridia</taxon>
        <taxon>Eubacteriales</taxon>
        <taxon>Gemmiger</taxon>
    </lineage>
</organism>
<proteinExistence type="predicted"/>
<gene>
    <name evidence="1" type="ORF">H9724_04790</name>
</gene>
<evidence type="ECO:0000313" key="2">
    <source>
        <dbReference type="Proteomes" id="UP000824105"/>
    </source>
</evidence>
<dbReference type="AlphaFoldDB" id="A0A9D2FIW9"/>
<name>A0A9D2FIW9_9FIRM</name>
<dbReference type="Gene3D" id="3.40.50.2000">
    <property type="entry name" value="Glycogen Phosphorylase B"/>
    <property type="match status" value="1"/>
</dbReference>
<comment type="caution">
    <text evidence="1">The sequence shown here is derived from an EMBL/GenBank/DDBJ whole genome shotgun (WGS) entry which is preliminary data.</text>
</comment>
<dbReference type="EMBL" id="DXBF01000044">
    <property type="protein sequence ID" value="HIZ62068.1"/>
    <property type="molecule type" value="Genomic_DNA"/>
</dbReference>
<sequence>MRFLFILDRVENPASANALLGRRLAAELQAAGHEIHLLELWDGQTPCPAAPQGMTLHTLAFADERLMNEALENGMRGGTPVPLRLLRLAAHPTAAAAAFRQLVLHAPRRTVDTRRMVERLDAAYHYDAVCAVCAPYRAAFALETARIGGKKLLWQLDPYASNRDYRAPGGFDREGRLLDAVHATLVTPQALPDYEGGPLSPWRGKVHPAGFPVLLPVPPAPPHEGTRCVFCGSLYPALREPDFALQLFTALDDPALTLTMAGGGWQRFEPQARRAQAALGSRFVRPGPVPPEQAAALEAGADILLSLGNRYDNQMPSKLFGYFGSGKPVLHLAVSDGDPTLPYLERYPLALVLRQQDGVTGAVLARLRRWLAEVGSRRLPYEEAAALYPDFTPRRVAGVFLAAVQ</sequence>
<dbReference type="SUPFAM" id="SSF53756">
    <property type="entry name" value="UDP-Glycosyltransferase/glycogen phosphorylase"/>
    <property type="match status" value="1"/>
</dbReference>
<reference evidence="1" key="1">
    <citation type="journal article" date="2021" name="PeerJ">
        <title>Extensive microbial diversity within the chicken gut microbiome revealed by metagenomics and culture.</title>
        <authorList>
            <person name="Gilroy R."/>
            <person name="Ravi A."/>
            <person name="Getino M."/>
            <person name="Pursley I."/>
            <person name="Horton D.L."/>
            <person name="Alikhan N.F."/>
            <person name="Baker D."/>
            <person name="Gharbi K."/>
            <person name="Hall N."/>
            <person name="Watson M."/>
            <person name="Adriaenssens E.M."/>
            <person name="Foster-Nyarko E."/>
            <person name="Jarju S."/>
            <person name="Secka A."/>
            <person name="Antonio M."/>
            <person name="Oren A."/>
            <person name="Chaudhuri R.R."/>
            <person name="La Ragione R."/>
            <person name="Hildebrand F."/>
            <person name="Pallen M.J."/>
        </authorList>
    </citation>
    <scope>NUCLEOTIDE SEQUENCE</scope>
    <source>
        <strain evidence="1">CHK188-11489</strain>
    </source>
</reference>
<evidence type="ECO:0000313" key="1">
    <source>
        <dbReference type="EMBL" id="HIZ62068.1"/>
    </source>
</evidence>
<reference evidence="1" key="2">
    <citation type="submission" date="2021-04" db="EMBL/GenBank/DDBJ databases">
        <authorList>
            <person name="Gilroy R."/>
        </authorList>
    </citation>
    <scope>NUCLEOTIDE SEQUENCE</scope>
    <source>
        <strain evidence="1">CHK188-11489</strain>
    </source>
</reference>
<dbReference type="Proteomes" id="UP000824105">
    <property type="component" value="Unassembled WGS sequence"/>
</dbReference>
<protein>
    <submittedName>
        <fullName evidence="1">Uncharacterized protein</fullName>
    </submittedName>
</protein>